<evidence type="ECO:0000313" key="2">
    <source>
        <dbReference type="EMBL" id="AWR99365.1"/>
    </source>
</evidence>
<evidence type="ECO:0000313" key="3">
    <source>
        <dbReference type="Proteomes" id="UP000247586"/>
    </source>
</evidence>
<dbReference type="AlphaFoldDB" id="A0A2U9ITR3"/>
<name>A0A2U9ITR3_9CREN</name>
<evidence type="ECO:0000256" key="1">
    <source>
        <dbReference type="SAM" id="Phobius"/>
    </source>
</evidence>
<dbReference type="RefSeq" id="WP_054837480.1">
    <property type="nucleotide sequence ID" value="NZ_BBBA01000067.1"/>
</dbReference>
<keyword evidence="3" id="KW-1185">Reference proteome</keyword>
<gene>
    <name evidence="2" type="ORF">DFR87_06205</name>
</gene>
<reference evidence="2" key="1">
    <citation type="submission" date="2018-05" db="EMBL/GenBank/DDBJ databases">
        <title>Complete Genome Sequences of Extremely Thermoacidophilic, Metal-Mobilizing Type-Strain Members of the Archaeal Family Sulfolobaceae: Acidianus brierleyi DSM-1651T, Acidianus sulfidivorans DSM-18786T, Metallosphaera hakonensis DSM-7519T, and Metallosphaera prunae DSM-10039T.</title>
        <authorList>
            <person name="Counts J.A."/>
            <person name="Kelly R.M."/>
        </authorList>
    </citation>
    <scope>NUCLEOTIDE SEQUENCE [LARGE SCALE GENOMIC DNA]</scope>
    <source>
        <strain evidence="2">HO1-1</strain>
    </source>
</reference>
<dbReference type="EMBL" id="CP029287">
    <property type="protein sequence ID" value="AWR99365.1"/>
    <property type="molecule type" value="Genomic_DNA"/>
</dbReference>
<proteinExistence type="predicted"/>
<accession>A0A2U9ITR3</accession>
<sequence>MVVIINSTNVSLPAFGPDPEVSVGATSYTPWWAILAPTLIFLAGVIAIGVTLYFSPYRKTLSRLFRFRK</sequence>
<feature type="transmembrane region" description="Helical" evidence="1">
    <location>
        <begin position="31"/>
        <end position="54"/>
    </location>
</feature>
<dbReference type="STRING" id="1293036.GCA_001315825_03127"/>
<organism evidence="2 3">
    <name type="scientific">Metallosphaera hakonensis JCM 8857 = DSM 7519</name>
    <dbReference type="NCBI Taxonomy" id="1293036"/>
    <lineage>
        <taxon>Archaea</taxon>
        <taxon>Thermoproteota</taxon>
        <taxon>Thermoprotei</taxon>
        <taxon>Sulfolobales</taxon>
        <taxon>Sulfolobaceae</taxon>
        <taxon>Metallosphaera</taxon>
    </lineage>
</organism>
<dbReference type="GeneID" id="36834917"/>
<dbReference type="KEGG" id="mhk:DFR87_06205"/>
<keyword evidence="1" id="KW-0812">Transmembrane</keyword>
<protein>
    <submittedName>
        <fullName evidence="2">Uncharacterized protein</fullName>
    </submittedName>
</protein>
<dbReference type="Proteomes" id="UP000247586">
    <property type="component" value="Chromosome"/>
</dbReference>
<keyword evidence="1" id="KW-0472">Membrane</keyword>
<keyword evidence="1" id="KW-1133">Transmembrane helix</keyword>